<evidence type="ECO:0000259" key="4">
    <source>
        <dbReference type="SMART" id="SM00563"/>
    </source>
</evidence>
<organism evidence="5 6">
    <name type="scientific">Streptomonospora wellingtoniae</name>
    <dbReference type="NCBI Taxonomy" id="3075544"/>
    <lineage>
        <taxon>Bacteria</taxon>
        <taxon>Bacillati</taxon>
        <taxon>Actinomycetota</taxon>
        <taxon>Actinomycetes</taxon>
        <taxon>Streptosporangiales</taxon>
        <taxon>Nocardiopsidaceae</taxon>
        <taxon>Streptomonospora</taxon>
    </lineage>
</organism>
<keyword evidence="1" id="KW-0808">Transferase</keyword>
<reference evidence="6" key="1">
    <citation type="submission" date="2023-07" db="EMBL/GenBank/DDBJ databases">
        <title>30 novel species of actinomycetes from the DSMZ collection.</title>
        <authorList>
            <person name="Nouioui I."/>
        </authorList>
    </citation>
    <scope>NUCLEOTIDE SEQUENCE [LARGE SCALE GENOMIC DNA]</scope>
    <source>
        <strain evidence="6">DSM 45055</strain>
    </source>
</reference>
<evidence type="ECO:0000256" key="3">
    <source>
        <dbReference type="SAM" id="MobiDB-lite"/>
    </source>
</evidence>
<proteinExistence type="predicted"/>
<dbReference type="SUPFAM" id="SSF69593">
    <property type="entry name" value="Glycerol-3-phosphate (1)-acyltransferase"/>
    <property type="match status" value="1"/>
</dbReference>
<accession>A0ABU2KP86</accession>
<sequence length="296" mass="32641">MFYWVVKAILGPVIAVLWQPRAEGVENVPRHGPAIMVGNHLSFSDHFFGPLPLPRKITFLAKAEYFTGTGPKGLLSRLFFTGVGQIPIDRSGGKASEAALRTGLKVLKQGKLLGIYPEGTRSPDGKLYRGRTGVARMALESRAPVVPMAMINADKIMPPGRTLPKLGIRPKVVFGKTLDFARYYGMERDPRVLRAVTDEIMYALMELSGQEYVDRYAQSVKSDLEAAAKEEKKEQHAGEKERRRAEKAERKSERKKRKKRGKRSSAEADTDPEGVPAPEADGTGTRRPDDNPGAAA</sequence>
<feature type="region of interest" description="Disordered" evidence="3">
    <location>
        <begin position="227"/>
        <end position="296"/>
    </location>
</feature>
<dbReference type="Pfam" id="PF01553">
    <property type="entry name" value="Acyltransferase"/>
    <property type="match status" value="1"/>
</dbReference>
<dbReference type="EMBL" id="JAVREK010000002">
    <property type="protein sequence ID" value="MDT0301068.1"/>
    <property type="molecule type" value="Genomic_DNA"/>
</dbReference>
<dbReference type="RefSeq" id="WP_311543494.1">
    <property type="nucleotide sequence ID" value="NZ_JAVREK010000002.1"/>
</dbReference>
<keyword evidence="6" id="KW-1185">Reference proteome</keyword>
<comment type="caution">
    <text evidence="5">The sequence shown here is derived from an EMBL/GenBank/DDBJ whole genome shotgun (WGS) entry which is preliminary data.</text>
</comment>
<dbReference type="PANTHER" id="PTHR10434:SF11">
    <property type="entry name" value="1-ACYL-SN-GLYCEROL-3-PHOSPHATE ACYLTRANSFERASE"/>
    <property type="match status" value="1"/>
</dbReference>
<evidence type="ECO:0000256" key="1">
    <source>
        <dbReference type="ARBA" id="ARBA00022679"/>
    </source>
</evidence>
<evidence type="ECO:0000313" key="5">
    <source>
        <dbReference type="EMBL" id="MDT0301068.1"/>
    </source>
</evidence>
<feature type="compositionally biased region" description="Basic and acidic residues" evidence="3">
    <location>
        <begin position="227"/>
        <end position="252"/>
    </location>
</feature>
<evidence type="ECO:0000256" key="2">
    <source>
        <dbReference type="ARBA" id="ARBA00023315"/>
    </source>
</evidence>
<feature type="compositionally biased region" description="Basic residues" evidence="3">
    <location>
        <begin position="253"/>
        <end position="263"/>
    </location>
</feature>
<protein>
    <submittedName>
        <fullName evidence="5">Lysophospholipid acyltransferase family protein</fullName>
    </submittedName>
</protein>
<dbReference type="PANTHER" id="PTHR10434">
    <property type="entry name" value="1-ACYL-SN-GLYCEROL-3-PHOSPHATE ACYLTRANSFERASE"/>
    <property type="match status" value="1"/>
</dbReference>
<dbReference type="CDD" id="cd07989">
    <property type="entry name" value="LPLAT_AGPAT-like"/>
    <property type="match status" value="1"/>
</dbReference>
<feature type="domain" description="Phospholipid/glycerol acyltransferase" evidence="4">
    <location>
        <begin position="34"/>
        <end position="153"/>
    </location>
</feature>
<name>A0ABU2KP86_9ACTN</name>
<dbReference type="SMART" id="SM00563">
    <property type="entry name" value="PlsC"/>
    <property type="match status" value="1"/>
</dbReference>
<evidence type="ECO:0000313" key="6">
    <source>
        <dbReference type="Proteomes" id="UP001183226"/>
    </source>
</evidence>
<gene>
    <name evidence="5" type="ORF">RM446_02965</name>
</gene>
<dbReference type="Proteomes" id="UP001183226">
    <property type="component" value="Unassembled WGS sequence"/>
</dbReference>
<keyword evidence="2 5" id="KW-0012">Acyltransferase</keyword>
<dbReference type="InterPro" id="IPR002123">
    <property type="entry name" value="Plipid/glycerol_acylTrfase"/>
</dbReference>
<dbReference type="GO" id="GO:0016746">
    <property type="term" value="F:acyltransferase activity"/>
    <property type="evidence" value="ECO:0007669"/>
    <property type="project" value="UniProtKB-KW"/>
</dbReference>